<proteinExistence type="predicted"/>
<comment type="caution">
    <text evidence="1">The sequence shown here is derived from an EMBL/GenBank/DDBJ whole genome shotgun (WGS) entry which is preliminary data.</text>
</comment>
<accession>A0A3M7QDF3</accession>
<organism evidence="1 2">
    <name type="scientific">Brachionus plicatilis</name>
    <name type="common">Marine rotifer</name>
    <name type="synonym">Brachionus muelleri</name>
    <dbReference type="NCBI Taxonomy" id="10195"/>
    <lineage>
        <taxon>Eukaryota</taxon>
        <taxon>Metazoa</taxon>
        <taxon>Spiralia</taxon>
        <taxon>Gnathifera</taxon>
        <taxon>Rotifera</taxon>
        <taxon>Eurotatoria</taxon>
        <taxon>Monogononta</taxon>
        <taxon>Pseudotrocha</taxon>
        <taxon>Ploima</taxon>
        <taxon>Brachionidae</taxon>
        <taxon>Brachionus</taxon>
    </lineage>
</organism>
<dbReference type="Proteomes" id="UP000276133">
    <property type="component" value="Unassembled WGS sequence"/>
</dbReference>
<protein>
    <submittedName>
        <fullName evidence="1">Uncharacterized protein</fullName>
    </submittedName>
</protein>
<dbReference type="AlphaFoldDB" id="A0A3M7QDF3"/>
<gene>
    <name evidence="1" type="ORF">BpHYR1_018148</name>
</gene>
<name>A0A3M7QDF3_BRAPC</name>
<reference evidence="1 2" key="1">
    <citation type="journal article" date="2018" name="Sci. Rep.">
        <title>Genomic signatures of local adaptation to the degree of environmental predictability in rotifers.</title>
        <authorList>
            <person name="Franch-Gras L."/>
            <person name="Hahn C."/>
            <person name="Garcia-Roger E.M."/>
            <person name="Carmona M.J."/>
            <person name="Serra M."/>
            <person name="Gomez A."/>
        </authorList>
    </citation>
    <scope>NUCLEOTIDE SEQUENCE [LARGE SCALE GENOMIC DNA]</scope>
    <source>
        <strain evidence="1">HYR1</strain>
    </source>
</reference>
<evidence type="ECO:0000313" key="1">
    <source>
        <dbReference type="EMBL" id="RNA08965.1"/>
    </source>
</evidence>
<evidence type="ECO:0000313" key="2">
    <source>
        <dbReference type="Proteomes" id="UP000276133"/>
    </source>
</evidence>
<sequence length="65" mass="7348">MSSKNSSHKCARQESAKSLSFPIRLPKFATVFQLINTELLAKCFKQIRGSEDHDLLILFSDIHVA</sequence>
<dbReference type="EMBL" id="REGN01006588">
    <property type="protein sequence ID" value="RNA08965.1"/>
    <property type="molecule type" value="Genomic_DNA"/>
</dbReference>
<keyword evidence="2" id="KW-1185">Reference proteome</keyword>